<dbReference type="RefSeq" id="WP_260594549.1">
    <property type="nucleotide sequence ID" value="NZ_CP104003.1"/>
</dbReference>
<keyword evidence="3" id="KW-1185">Reference proteome</keyword>
<name>A0A9E7R584_9EURY</name>
<dbReference type="EMBL" id="CP104003">
    <property type="protein sequence ID" value="UWM55449.1"/>
    <property type="molecule type" value="Genomic_DNA"/>
</dbReference>
<evidence type="ECO:0000313" key="3">
    <source>
        <dbReference type="Proteomes" id="UP001057580"/>
    </source>
</evidence>
<protein>
    <submittedName>
        <fullName evidence="2">Uncharacterized protein</fullName>
    </submittedName>
</protein>
<dbReference type="GeneID" id="74941554"/>
<feature type="region of interest" description="Disordered" evidence="1">
    <location>
        <begin position="169"/>
        <end position="190"/>
    </location>
</feature>
<sequence length="190" mass="21267">MQGRRDDRDGPDAETLERALLEADTELLDDPDGVVDALFTETFVREHTDFPDFDSFLEHAGVEDVWAFDRWLDWVLDWHVLGNTRFWSWEWMVHAAVALWVDAERVGTLRCAACDEPVEAATGSAIEEPGRTDAAWVEYRCACGARGRAEIREPDGGVRLSGDVAWSDEGLPAVRADSDPSTERGTEREG</sequence>
<proteinExistence type="predicted"/>
<reference evidence="2" key="1">
    <citation type="submission" date="2022-09" db="EMBL/GenBank/DDBJ databases">
        <title>Diverse halophilic archaea isolated from saline environments.</title>
        <authorList>
            <person name="Cui H.-L."/>
        </authorList>
    </citation>
    <scope>NUCLEOTIDE SEQUENCE</scope>
    <source>
        <strain evidence="2">ZS-35-S2</strain>
    </source>
</reference>
<organism evidence="2 3">
    <name type="scientific">Salinirubellus salinus</name>
    <dbReference type="NCBI Taxonomy" id="1364945"/>
    <lineage>
        <taxon>Archaea</taxon>
        <taxon>Methanobacteriati</taxon>
        <taxon>Methanobacteriota</taxon>
        <taxon>Stenosarchaea group</taxon>
        <taxon>Halobacteria</taxon>
        <taxon>Halobacteriales</taxon>
        <taxon>Natronomonadaceae</taxon>
        <taxon>Salinirubellus</taxon>
    </lineage>
</organism>
<feature type="compositionally biased region" description="Basic and acidic residues" evidence="1">
    <location>
        <begin position="176"/>
        <end position="190"/>
    </location>
</feature>
<dbReference type="Proteomes" id="UP001057580">
    <property type="component" value="Chromosome"/>
</dbReference>
<dbReference type="AlphaFoldDB" id="A0A9E7R584"/>
<accession>A0A9E7R584</accession>
<gene>
    <name evidence="2" type="ORF">N0B31_03990</name>
</gene>
<evidence type="ECO:0000256" key="1">
    <source>
        <dbReference type="SAM" id="MobiDB-lite"/>
    </source>
</evidence>
<evidence type="ECO:0000313" key="2">
    <source>
        <dbReference type="EMBL" id="UWM55449.1"/>
    </source>
</evidence>
<dbReference type="KEGG" id="ssai:N0B31_03990"/>